<gene>
    <name evidence="1" type="ORF">F7725_016479</name>
</gene>
<evidence type="ECO:0000313" key="2">
    <source>
        <dbReference type="Proteomes" id="UP000518266"/>
    </source>
</evidence>
<name>A0A7J5Z2E2_DISMA</name>
<dbReference type="Proteomes" id="UP000518266">
    <property type="component" value="Unassembled WGS sequence"/>
</dbReference>
<sequence>MQGTQTVLAEQSGVLRAMPGTKGGVVIHLHLERVQETCLKSGDPEKMKRCPLSCSRSDCTGHLNSYLPGGCACHYMFLQQEALSTNILLFLMLLPAPSLH</sequence>
<organism evidence="1 2">
    <name type="scientific">Dissostichus mawsoni</name>
    <name type="common">Antarctic cod</name>
    <dbReference type="NCBI Taxonomy" id="36200"/>
    <lineage>
        <taxon>Eukaryota</taxon>
        <taxon>Metazoa</taxon>
        <taxon>Chordata</taxon>
        <taxon>Craniata</taxon>
        <taxon>Vertebrata</taxon>
        <taxon>Euteleostomi</taxon>
        <taxon>Actinopterygii</taxon>
        <taxon>Neopterygii</taxon>
        <taxon>Teleostei</taxon>
        <taxon>Neoteleostei</taxon>
        <taxon>Acanthomorphata</taxon>
        <taxon>Eupercaria</taxon>
        <taxon>Perciformes</taxon>
        <taxon>Notothenioidei</taxon>
        <taxon>Nototheniidae</taxon>
        <taxon>Dissostichus</taxon>
    </lineage>
</organism>
<keyword evidence="2" id="KW-1185">Reference proteome</keyword>
<proteinExistence type="predicted"/>
<accession>A0A7J5Z2E2</accession>
<dbReference type="EMBL" id="JAAKFY010000006">
    <property type="protein sequence ID" value="KAF3855756.1"/>
    <property type="molecule type" value="Genomic_DNA"/>
</dbReference>
<comment type="caution">
    <text evidence="1">The sequence shown here is derived from an EMBL/GenBank/DDBJ whole genome shotgun (WGS) entry which is preliminary data.</text>
</comment>
<dbReference type="AlphaFoldDB" id="A0A7J5Z2E2"/>
<reference evidence="1 2" key="1">
    <citation type="submission" date="2020-03" db="EMBL/GenBank/DDBJ databases">
        <title>Dissostichus mawsoni Genome sequencing and assembly.</title>
        <authorList>
            <person name="Park H."/>
        </authorList>
    </citation>
    <scope>NUCLEOTIDE SEQUENCE [LARGE SCALE GENOMIC DNA]</scope>
    <source>
        <strain evidence="1">DM0001</strain>
        <tissue evidence="1">Muscle</tissue>
    </source>
</reference>
<protein>
    <submittedName>
        <fullName evidence="1">Uncharacterized protein</fullName>
    </submittedName>
</protein>
<evidence type="ECO:0000313" key="1">
    <source>
        <dbReference type="EMBL" id="KAF3855756.1"/>
    </source>
</evidence>